<dbReference type="eggNOG" id="ENOG502R2IV">
    <property type="taxonomic scope" value="Eukaryota"/>
</dbReference>
<organism evidence="2 3">
    <name type="scientific">Marssonina brunnea f. sp. multigermtubi (strain MB_m1)</name>
    <name type="common">Marssonina leaf spot fungus</name>
    <dbReference type="NCBI Taxonomy" id="1072389"/>
    <lineage>
        <taxon>Eukaryota</taxon>
        <taxon>Fungi</taxon>
        <taxon>Dikarya</taxon>
        <taxon>Ascomycota</taxon>
        <taxon>Pezizomycotina</taxon>
        <taxon>Leotiomycetes</taxon>
        <taxon>Helotiales</taxon>
        <taxon>Drepanopezizaceae</taxon>
        <taxon>Drepanopeziza</taxon>
    </lineage>
</organism>
<dbReference type="RefSeq" id="XP_007296331.1">
    <property type="nucleotide sequence ID" value="XM_007296269.1"/>
</dbReference>
<feature type="region of interest" description="Disordered" evidence="1">
    <location>
        <begin position="59"/>
        <end position="91"/>
    </location>
</feature>
<dbReference type="AlphaFoldDB" id="K1XLL0"/>
<feature type="compositionally biased region" description="Basic and acidic residues" evidence="1">
    <location>
        <begin position="433"/>
        <end position="445"/>
    </location>
</feature>
<proteinExistence type="predicted"/>
<accession>K1XLL0</accession>
<feature type="region of interest" description="Disordered" evidence="1">
    <location>
        <begin position="127"/>
        <end position="176"/>
    </location>
</feature>
<feature type="region of interest" description="Disordered" evidence="1">
    <location>
        <begin position="315"/>
        <end position="456"/>
    </location>
</feature>
<keyword evidence="3" id="KW-1185">Reference proteome</keyword>
<feature type="compositionally biased region" description="Polar residues" evidence="1">
    <location>
        <begin position="315"/>
        <end position="327"/>
    </location>
</feature>
<dbReference type="KEGG" id="mbe:MBM_08442"/>
<sequence>MVPRNRAGKLQPSVSSTIPLFYSVVGKNLDCDHKADDQGPMQPAEHLLEFAPVEPVNSDMAAEASPLQAPPQKPSVPALLQRSPKRASRMSDDVVLALDTVNVNMKKGSDGISRMQQNDPHELYLSSEEEASLSDDYDDDDDDDDSDSLLDFDSTYSDDESTGCPSRTSSRKSREVTATAVNFKVVGKPQIVKINIRSNHVSPTDMPAEEKLHEMHFSADLPIIRAPSPEPSKRRPAARRPAPLNLHSARPMSTATLDGLSSTAYTPALHTNASLVNLSTQSGQVPPRAQRKPSRLASFVNLSKKNLSVSSALSTPSARSATSQHSFLDSDPYAHSASHKPPLTPTDFPTASTPKTPKTPKTPTSMSSSSSAWKRSLSRTLSKARKPSTQMLSATYHSSSPRTSTMAPPELTRINSNPEPPTPKLFEESAAEQGREIDISIRRAETLPLAPASGEAPISWEDFMKSTIFVPPPIPEDSSMPRGREARKSFSLGLGRRKSLKGR</sequence>
<feature type="region of interest" description="Disordered" evidence="1">
    <location>
        <begin position="471"/>
        <end position="503"/>
    </location>
</feature>
<dbReference type="EMBL" id="JH921450">
    <property type="protein sequence ID" value="EKD13359.1"/>
    <property type="molecule type" value="Genomic_DNA"/>
</dbReference>
<name>K1XLL0_MARBU</name>
<dbReference type="InParanoid" id="K1XLL0"/>
<protein>
    <submittedName>
        <fullName evidence="2">Uncharacterized protein</fullName>
    </submittedName>
</protein>
<gene>
    <name evidence="2" type="ORF">MBM_08442</name>
</gene>
<dbReference type="Proteomes" id="UP000006753">
    <property type="component" value="Unassembled WGS sequence"/>
</dbReference>
<feature type="region of interest" description="Disordered" evidence="1">
    <location>
        <begin position="224"/>
        <end position="251"/>
    </location>
</feature>
<reference evidence="2 3" key="1">
    <citation type="journal article" date="2012" name="BMC Genomics">
        <title>Sequencing the genome of Marssonina brunnea reveals fungus-poplar co-evolution.</title>
        <authorList>
            <person name="Zhu S."/>
            <person name="Cao Y.-Z."/>
            <person name="Jiang C."/>
            <person name="Tan B.-Y."/>
            <person name="Wang Z."/>
            <person name="Feng S."/>
            <person name="Zhang L."/>
            <person name="Su X.-H."/>
            <person name="Brejova B."/>
            <person name="Vinar T."/>
            <person name="Xu M."/>
            <person name="Wang M.-X."/>
            <person name="Zhang S.-G."/>
            <person name="Huang M.-R."/>
            <person name="Wu R."/>
            <person name="Zhou Y."/>
        </authorList>
    </citation>
    <scope>NUCLEOTIDE SEQUENCE [LARGE SCALE GENOMIC DNA]</scope>
    <source>
        <strain evidence="2 3">MB_m1</strain>
    </source>
</reference>
<evidence type="ECO:0000313" key="3">
    <source>
        <dbReference type="Proteomes" id="UP000006753"/>
    </source>
</evidence>
<feature type="compositionally biased region" description="Polar residues" evidence="1">
    <location>
        <begin position="387"/>
        <end position="406"/>
    </location>
</feature>
<feature type="compositionally biased region" description="Acidic residues" evidence="1">
    <location>
        <begin position="127"/>
        <end position="161"/>
    </location>
</feature>
<dbReference type="HOGENOM" id="CLU_541922_0_0_1"/>
<dbReference type="GeneID" id="18764377"/>
<dbReference type="OrthoDB" id="4838114at2759"/>
<dbReference type="OMA" id="HEMHFSA"/>
<evidence type="ECO:0000256" key="1">
    <source>
        <dbReference type="SAM" id="MobiDB-lite"/>
    </source>
</evidence>
<evidence type="ECO:0000313" key="2">
    <source>
        <dbReference type="EMBL" id="EKD13359.1"/>
    </source>
</evidence>
<feature type="compositionally biased region" description="Low complexity" evidence="1">
    <location>
        <begin position="349"/>
        <end position="380"/>
    </location>
</feature>